<dbReference type="InterPro" id="IPR014942">
    <property type="entry name" value="AbiEii"/>
</dbReference>
<name>A0A9D1EYT4_9BACT</name>
<proteinExistence type="predicted"/>
<dbReference type="AlphaFoldDB" id="A0A9D1EYT4"/>
<organism evidence="1 2">
    <name type="scientific">Candidatus Scatousia excrementigallinarum</name>
    <dbReference type="NCBI Taxonomy" id="2840935"/>
    <lineage>
        <taxon>Bacteria</taxon>
        <taxon>Candidatus Scatousia</taxon>
    </lineage>
</organism>
<reference evidence="1" key="2">
    <citation type="journal article" date="2021" name="PeerJ">
        <title>Extensive microbial diversity within the chicken gut microbiome revealed by metagenomics and culture.</title>
        <authorList>
            <person name="Gilroy R."/>
            <person name="Ravi A."/>
            <person name="Getino M."/>
            <person name="Pursley I."/>
            <person name="Horton D.L."/>
            <person name="Alikhan N.F."/>
            <person name="Baker D."/>
            <person name="Gharbi K."/>
            <person name="Hall N."/>
            <person name="Watson M."/>
            <person name="Adriaenssens E.M."/>
            <person name="Foster-Nyarko E."/>
            <person name="Jarju S."/>
            <person name="Secka A."/>
            <person name="Antonio M."/>
            <person name="Oren A."/>
            <person name="Chaudhuri R.R."/>
            <person name="La Ragione R."/>
            <person name="Hildebrand F."/>
            <person name="Pallen M.J."/>
        </authorList>
    </citation>
    <scope>NUCLEOTIDE SEQUENCE</scope>
    <source>
        <strain evidence="1">6276</strain>
    </source>
</reference>
<dbReference type="GO" id="GO:0016740">
    <property type="term" value="F:transferase activity"/>
    <property type="evidence" value="ECO:0007669"/>
    <property type="project" value="UniProtKB-KW"/>
</dbReference>
<evidence type="ECO:0000313" key="2">
    <source>
        <dbReference type="Proteomes" id="UP000823928"/>
    </source>
</evidence>
<protein>
    <submittedName>
        <fullName evidence="1">Nucleotidyl transferase AbiEii/AbiGii toxin family protein</fullName>
    </submittedName>
</protein>
<keyword evidence="1" id="KW-0808">Transferase</keyword>
<dbReference type="Pfam" id="PF08843">
    <property type="entry name" value="AbiEii"/>
    <property type="match status" value="1"/>
</dbReference>
<dbReference type="Proteomes" id="UP000823928">
    <property type="component" value="Unassembled WGS sequence"/>
</dbReference>
<accession>A0A9D1EYT4</accession>
<dbReference type="Gene3D" id="3.10.450.620">
    <property type="entry name" value="JHP933, nucleotidyltransferase-like core domain"/>
    <property type="match status" value="1"/>
</dbReference>
<evidence type="ECO:0000313" key="1">
    <source>
        <dbReference type="EMBL" id="HIS36388.1"/>
    </source>
</evidence>
<reference evidence="1" key="1">
    <citation type="submission" date="2020-10" db="EMBL/GenBank/DDBJ databases">
        <authorList>
            <person name="Gilroy R."/>
        </authorList>
    </citation>
    <scope>NUCLEOTIDE SEQUENCE</scope>
    <source>
        <strain evidence="1">6276</strain>
    </source>
</reference>
<dbReference type="EMBL" id="DVIU01000139">
    <property type="protein sequence ID" value="HIS36388.1"/>
    <property type="molecule type" value="Genomic_DNA"/>
</dbReference>
<gene>
    <name evidence="1" type="ORF">IAC10_07135</name>
</gene>
<comment type="caution">
    <text evidence="1">The sequence shown here is derived from an EMBL/GenBank/DDBJ whole genome shotgun (WGS) entry which is preliminary data.</text>
</comment>
<sequence>MQTIVSQMLERCRADSLGEERNALKEVVQEVALCGLSRAGFFKSTAFYGGTALRIFYGLDRFSEDLDFSLIAPDPSFDLKAYFPILESEIRATGLNFTVEEKVKSAESNIRSAFLKGNTKEHILSFFQGQDSSALHPGEIIRIKFEVDIDPPAHAAFESKYRLLPSPYEVRLYDLPSLFAGKIHAVLCRAWKNRVKGRDLYDYVFYLAKGAAVNLKHLKERLVDSGFIGEDFQLDQGSLIGLLNERFASIDYEQAKQDVLPFIKDKSKLNLWSAAFFTDISKGLRTV</sequence>